<evidence type="ECO:0000313" key="1">
    <source>
        <dbReference type="EMBL" id="KAF9421259.1"/>
    </source>
</evidence>
<accession>A0A835GPP0</accession>
<dbReference type="AlphaFoldDB" id="A0A835GPP0"/>
<comment type="caution">
    <text evidence="1">The sequence shown here is derived from an EMBL/GenBank/DDBJ whole genome shotgun (WGS) entry which is preliminary data.</text>
</comment>
<dbReference type="EMBL" id="JACKWZ010000025">
    <property type="protein sequence ID" value="KAF9421259.1"/>
    <property type="molecule type" value="Genomic_DNA"/>
</dbReference>
<reference evidence="1" key="1">
    <citation type="submission" date="2020-08" db="EMBL/GenBank/DDBJ databases">
        <title>Spodoptera exigua strain:BAW_Kor-Di-RS1 Genome sequencing and assembly.</title>
        <authorList>
            <person name="Kim J."/>
            <person name="Nam H.Y."/>
            <person name="Kwon M."/>
            <person name="Choi J.H."/>
            <person name="Cho S.R."/>
            <person name="Kim G.-H."/>
        </authorList>
    </citation>
    <scope>NUCLEOTIDE SEQUENCE</scope>
    <source>
        <strain evidence="1">BAW_Kor-Di-RS1</strain>
        <tissue evidence="1">Whole-body</tissue>
    </source>
</reference>
<organism evidence="1 2">
    <name type="scientific">Spodoptera exigua</name>
    <name type="common">Beet armyworm</name>
    <name type="synonym">Noctua fulgens</name>
    <dbReference type="NCBI Taxonomy" id="7107"/>
    <lineage>
        <taxon>Eukaryota</taxon>
        <taxon>Metazoa</taxon>
        <taxon>Ecdysozoa</taxon>
        <taxon>Arthropoda</taxon>
        <taxon>Hexapoda</taxon>
        <taxon>Insecta</taxon>
        <taxon>Pterygota</taxon>
        <taxon>Neoptera</taxon>
        <taxon>Endopterygota</taxon>
        <taxon>Lepidoptera</taxon>
        <taxon>Glossata</taxon>
        <taxon>Ditrysia</taxon>
        <taxon>Noctuoidea</taxon>
        <taxon>Noctuidae</taxon>
        <taxon>Amphipyrinae</taxon>
        <taxon>Spodoptera</taxon>
    </lineage>
</organism>
<protein>
    <submittedName>
        <fullName evidence="1">Uncharacterized protein</fullName>
    </submittedName>
</protein>
<evidence type="ECO:0000313" key="2">
    <source>
        <dbReference type="Proteomes" id="UP000648187"/>
    </source>
</evidence>
<keyword evidence="2" id="KW-1185">Reference proteome</keyword>
<name>A0A835GPP0_SPOEX</name>
<dbReference type="Proteomes" id="UP000648187">
    <property type="component" value="Unassembled WGS sequence"/>
</dbReference>
<proteinExistence type="predicted"/>
<sequence length="114" mass="13094">MCVDIYFYELQNGRYHRTFVEIHSKLCDFAETGTLFGDSMKRAIKNQPCPFQPGHVAFTNLSIPLQNIPKTFPYKQGRLYCNTTLIRNGVLSRLAETYINMEVKSGIVKKPTKT</sequence>
<gene>
    <name evidence="1" type="ORF">HW555_002731</name>
</gene>